<dbReference type="InterPro" id="IPR025966">
    <property type="entry name" value="OppC_N"/>
</dbReference>
<evidence type="ECO:0000256" key="2">
    <source>
        <dbReference type="ARBA" id="ARBA00022692"/>
    </source>
</evidence>
<dbReference type="AlphaFoldDB" id="A0A540VEX4"/>
<protein>
    <submittedName>
        <fullName evidence="7">ABC transporter permease</fullName>
    </submittedName>
</protein>
<dbReference type="Gene3D" id="1.10.3720.10">
    <property type="entry name" value="MetI-like"/>
    <property type="match status" value="1"/>
</dbReference>
<evidence type="ECO:0000256" key="4">
    <source>
        <dbReference type="ARBA" id="ARBA00023136"/>
    </source>
</evidence>
<reference evidence="7 8" key="1">
    <citation type="submission" date="2019-06" db="EMBL/GenBank/DDBJ databases">
        <title>Genome sequence of Litorilinea aerophila BAA-2444.</title>
        <authorList>
            <person name="Maclea K.S."/>
            <person name="Maurais E.G."/>
            <person name="Iannazzi L.C."/>
        </authorList>
    </citation>
    <scope>NUCLEOTIDE SEQUENCE [LARGE SCALE GENOMIC DNA]</scope>
    <source>
        <strain evidence="7 8">ATCC BAA-2444</strain>
    </source>
</reference>
<name>A0A540VEX4_9CHLR</name>
<organism evidence="7 8">
    <name type="scientific">Litorilinea aerophila</name>
    <dbReference type="NCBI Taxonomy" id="1204385"/>
    <lineage>
        <taxon>Bacteria</taxon>
        <taxon>Bacillati</taxon>
        <taxon>Chloroflexota</taxon>
        <taxon>Caldilineae</taxon>
        <taxon>Caldilineales</taxon>
        <taxon>Caldilineaceae</taxon>
        <taxon>Litorilinea</taxon>
    </lineage>
</organism>
<gene>
    <name evidence="7" type="ORF">FKZ61_12850</name>
</gene>
<dbReference type="InParanoid" id="A0A540VEX4"/>
<keyword evidence="8" id="KW-1185">Reference proteome</keyword>
<dbReference type="SUPFAM" id="SSF161098">
    <property type="entry name" value="MetI-like"/>
    <property type="match status" value="1"/>
</dbReference>
<keyword evidence="4 5" id="KW-0472">Membrane</keyword>
<keyword evidence="2 5" id="KW-0812">Transmembrane</keyword>
<dbReference type="Pfam" id="PF12911">
    <property type="entry name" value="OppC_N"/>
    <property type="match status" value="1"/>
</dbReference>
<dbReference type="EMBL" id="VIGC01000015">
    <property type="protein sequence ID" value="TQE95262.1"/>
    <property type="molecule type" value="Genomic_DNA"/>
</dbReference>
<dbReference type="Proteomes" id="UP000317371">
    <property type="component" value="Unassembled WGS sequence"/>
</dbReference>
<feature type="transmembrane region" description="Helical" evidence="5">
    <location>
        <begin position="304"/>
        <end position="324"/>
    </location>
</feature>
<sequence length="392" mass="43994">MTVERAQDVDQTLVPPVEESGEILLPGFKEEGEEIYVASQWRLMWWRFRKHRMAVLSLVVLGLLYFGAAFCEFVATNDPREVYQNLTYAPPRKIHFVDENGFSWRPFVYGYKATRDMETFKLVYEEDRERKYYLHFFVEGDEYKLFGLFPGNIHLFGLKDADEPLYLLGGDRLGRDLFSRIIYGSRISLTVGLVGVFLSMILGTLIGGISGYYGGTIDVIVQRVIELLISIPSIPLWMGFSAALPADWSPVKTYFGITIILSIIGWSGLARVVRGKFIALREEEFVVAARLINASEMRIIVRHLVPSFASHLIASLTLSIPGMILGETSLSFLGLGLQPPVISWGVLLQEAQNFQTVANAAWLLLPGFFVVIAVLAFNFVGDGLRDAADPYA</sequence>
<dbReference type="PROSITE" id="PS50928">
    <property type="entry name" value="ABC_TM1"/>
    <property type="match status" value="1"/>
</dbReference>
<accession>A0A540VEX4</accession>
<dbReference type="InterPro" id="IPR000515">
    <property type="entry name" value="MetI-like"/>
</dbReference>
<proteinExistence type="inferred from homology"/>
<feature type="domain" description="ABC transmembrane type-1" evidence="6">
    <location>
        <begin position="185"/>
        <end position="381"/>
    </location>
</feature>
<feature type="transmembrane region" description="Helical" evidence="5">
    <location>
        <begin position="53"/>
        <end position="75"/>
    </location>
</feature>
<evidence type="ECO:0000256" key="3">
    <source>
        <dbReference type="ARBA" id="ARBA00022989"/>
    </source>
</evidence>
<evidence type="ECO:0000256" key="5">
    <source>
        <dbReference type="RuleBase" id="RU363032"/>
    </source>
</evidence>
<dbReference type="RefSeq" id="WP_141610540.1">
    <property type="nucleotide sequence ID" value="NZ_VIGC02000015.1"/>
</dbReference>
<feature type="transmembrane region" description="Helical" evidence="5">
    <location>
        <begin position="360"/>
        <end position="380"/>
    </location>
</feature>
<comment type="similarity">
    <text evidence="5">Belongs to the binding-protein-dependent transport system permease family.</text>
</comment>
<evidence type="ECO:0000259" key="6">
    <source>
        <dbReference type="PROSITE" id="PS50928"/>
    </source>
</evidence>
<dbReference type="Pfam" id="PF00528">
    <property type="entry name" value="BPD_transp_1"/>
    <property type="match status" value="1"/>
</dbReference>
<keyword evidence="3 5" id="KW-1133">Transmembrane helix</keyword>
<feature type="transmembrane region" description="Helical" evidence="5">
    <location>
        <begin position="187"/>
        <end position="212"/>
    </location>
</feature>
<dbReference type="PANTHER" id="PTHR43839:SF3">
    <property type="entry name" value="OLIGOPEPTIDE ABC TRANSPORTER, PERMEASE PROTEIN"/>
    <property type="match status" value="1"/>
</dbReference>
<dbReference type="OrthoDB" id="9797852at2"/>
<feature type="transmembrane region" description="Helical" evidence="5">
    <location>
        <begin position="254"/>
        <end position="273"/>
    </location>
</feature>
<dbReference type="GO" id="GO:0055085">
    <property type="term" value="P:transmembrane transport"/>
    <property type="evidence" value="ECO:0007669"/>
    <property type="project" value="InterPro"/>
</dbReference>
<evidence type="ECO:0000256" key="1">
    <source>
        <dbReference type="ARBA" id="ARBA00004141"/>
    </source>
</evidence>
<dbReference type="PANTHER" id="PTHR43839">
    <property type="entry name" value="OPPC IN A BINDING PROTEIN-DEPENDENT TRANSPORT SYSTEM"/>
    <property type="match status" value="1"/>
</dbReference>
<comment type="caution">
    <text evidence="7">The sequence shown here is derived from an EMBL/GenBank/DDBJ whole genome shotgun (WGS) entry which is preliminary data.</text>
</comment>
<dbReference type="GO" id="GO:0005886">
    <property type="term" value="C:plasma membrane"/>
    <property type="evidence" value="ECO:0007669"/>
    <property type="project" value="UniProtKB-SubCell"/>
</dbReference>
<dbReference type="CDD" id="cd06261">
    <property type="entry name" value="TM_PBP2"/>
    <property type="match status" value="1"/>
</dbReference>
<evidence type="ECO:0000313" key="8">
    <source>
        <dbReference type="Proteomes" id="UP000317371"/>
    </source>
</evidence>
<feature type="transmembrane region" description="Helical" evidence="5">
    <location>
        <begin position="224"/>
        <end position="242"/>
    </location>
</feature>
<keyword evidence="5" id="KW-0813">Transport</keyword>
<evidence type="ECO:0000313" key="7">
    <source>
        <dbReference type="EMBL" id="TQE95262.1"/>
    </source>
</evidence>
<dbReference type="InterPro" id="IPR035906">
    <property type="entry name" value="MetI-like_sf"/>
</dbReference>
<comment type="subcellular location">
    <subcellularLocation>
        <location evidence="5">Cell membrane</location>
        <topology evidence="5">Multi-pass membrane protein</topology>
    </subcellularLocation>
    <subcellularLocation>
        <location evidence="1">Membrane</location>
        <topology evidence="1">Multi-pass membrane protein</topology>
    </subcellularLocation>
</comment>